<proteinExistence type="predicted"/>
<dbReference type="Proteomes" id="UP000004440">
    <property type="component" value="Unassembled WGS sequence"/>
</dbReference>
<accession>F9CWV2</accession>
<evidence type="ECO:0000313" key="2">
    <source>
        <dbReference type="EMBL" id="EGP93754.1"/>
    </source>
</evidence>
<dbReference type="InterPro" id="IPR027560">
    <property type="entry name" value="PEFG-CTERM"/>
</dbReference>
<dbReference type="EMBL" id="AFPU01000001">
    <property type="protein sequence ID" value="EGP93754.1"/>
    <property type="molecule type" value="Genomic_DNA"/>
</dbReference>
<dbReference type="NCBIfam" id="TIGR04296">
    <property type="entry name" value="PEFG-CTERM"/>
    <property type="match status" value="1"/>
</dbReference>
<organism evidence="2 3">
    <name type="scientific">Nitrosarchaeum koreense MY1</name>
    <dbReference type="NCBI Taxonomy" id="1001994"/>
    <lineage>
        <taxon>Archaea</taxon>
        <taxon>Nitrososphaerota</taxon>
        <taxon>Nitrososphaeria</taxon>
        <taxon>Nitrosopumilales</taxon>
        <taxon>Nitrosopumilaceae</taxon>
        <taxon>Nitrosarchaeum</taxon>
    </lineage>
</organism>
<name>F9CWV2_9ARCH</name>
<comment type="caution">
    <text evidence="2">The sequence shown here is derived from an EMBL/GenBank/DDBJ whole genome shotgun (WGS) entry which is preliminary data.</text>
</comment>
<evidence type="ECO:0000256" key="1">
    <source>
        <dbReference type="SAM" id="Phobius"/>
    </source>
</evidence>
<feature type="transmembrane region" description="Helical" evidence="1">
    <location>
        <begin position="137"/>
        <end position="156"/>
    </location>
</feature>
<dbReference type="STRING" id="1001994.MY1_0994"/>
<dbReference type="OrthoDB" id="11715at2157"/>
<protein>
    <submittedName>
        <fullName evidence="2">Putative copper-binding protein, plastocyanin/azurin family protein</fullName>
    </submittedName>
</protein>
<dbReference type="AlphaFoldDB" id="F9CWV2"/>
<reference evidence="2 3" key="1">
    <citation type="journal article" date="2011" name="J. Bacteriol.">
        <title>Genome Sequence of an Ammonia-Oxidizing Soil Archaeon, "Candidatus Nitrosoarchaeum koreensis" MY1.</title>
        <authorList>
            <person name="Kim B.K."/>
            <person name="Jung M.Y."/>
            <person name="Yu D.S."/>
            <person name="Park S.J."/>
            <person name="Oh T.K."/>
            <person name="Rhee S.K."/>
            <person name="Kim J.F."/>
        </authorList>
    </citation>
    <scope>NUCLEOTIDE SEQUENCE [LARGE SCALE GENOMIC DNA]</scope>
    <source>
        <strain evidence="2 3">MY1</strain>
    </source>
</reference>
<sequence>MHYWFLFILPLLIFSTPALAQTSESDSFSTSSEYVLEIDEHEYSISYTINANVIAMEIDPESKSLLIGLDETYDSQFFIELEHDLINAENNEFIILVDGEEVYYQITSDSELSTFEFFVPVGSEEVEIIGTYVIPEFPIGTIFGFIVMLSSVMLFAKMKPSFFTL</sequence>
<keyword evidence="1" id="KW-0472">Membrane</keyword>
<evidence type="ECO:0000313" key="3">
    <source>
        <dbReference type="Proteomes" id="UP000004440"/>
    </source>
</evidence>
<gene>
    <name evidence="2" type="ORF">MY1_0994</name>
</gene>
<keyword evidence="1" id="KW-1133">Transmembrane helix</keyword>
<keyword evidence="1" id="KW-0812">Transmembrane</keyword>
<keyword evidence="3" id="KW-1185">Reference proteome</keyword>
<dbReference type="RefSeq" id="WP_007550582.1">
    <property type="nucleotide sequence ID" value="NZ_AFPU01000001.1"/>
</dbReference>